<evidence type="ECO:0000313" key="27">
    <source>
        <dbReference type="Proteomes" id="UP000197894"/>
    </source>
</evidence>
<dbReference type="EMBL" id="JXIG01000627">
    <property type="protein sequence ID" value="KIT96782.1"/>
    <property type="molecule type" value="Genomic_DNA"/>
</dbReference>
<evidence type="ECO:0000313" key="24">
    <source>
        <dbReference type="EMBL" id="RZI02950.1"/>
    </source>
</evidence>
<keyword evidence="1" id="KW-1133">Transmembrane helix</keyword>
<dbReference type="EMBL" id="JAIGOF010000012">
    <property type="protein sequence ID" value="MBX8594914.1"/>
    <property type="molecule type" value="Genomic_DNA"/>
</dbReference>
<protein>
    <submittedName>
        <fullName evidence="7">Stressosome-associated protein Prli42</fullName>
    </submittedName>
</protein>
<organism evidence="5">
    <name type="scientific">Staphylococcus aureus</name>
    <dbReference type="NCBI Taxonomy" id="1280"/>
    <lineage>
        <taxon>Bacteria</taxon>
        <taxon>Bacillati</taxon>
        <taxon>Bacillota</taxon>
        <taxon>Bacilli</taxon>
        <taxon>Bacillales</taxon>
        <taxon>Staphylococcaceae</taxon>
        <taxon>Staphylococcus</taxon>
    </lineage>
</organism>
<reference evidence="19 27" key="5">
    <citation type="journal article" date="2017" name="BMC Genomics">
        <title>Prophages and adaptation of Staphylococcus aureus ST398 to the human clinic.</title>
        <authorList>
            <consortium name="Regional Infection Control Group of the Centre Region"/>
            <person name="Diene S.M."/>
            <person name="Corvaglia A.R."/>
            <person name="Francois P."/>
            <person name="van der Mee-Marquet N."/>
        </authorList>
    </citation>
    <scope>NUCLEOTIDE SEQUENCE [LARGE SCALE GENOMIC DNA]</scope>
    <source>
        <strain evidence="19 27">SA13-246</strain>
    </source>
</reference>
<dbReference type="Proteomes" id="UP000478867">
    <property type="component" value="Unassembled WGS sequence"/>
</dbReference>
<dbReference type="KEGG" id="sams:NI36_08170"/>
<dbReference type="Proteomes" id="UP000433366">
    <property type="component" value="Unassembled WGS sequence"/>
</dbReference>
<sequence length="59" mass="6610">MLVISSQVKSFISYVVIINTKVIHLEAHKMQNKVLRIIIIVMLVSVVLALLLTSIIPIL</sequence>
<gene>
    <name evidence="7" type="primary">prli42</name>
    <name evidence="6" type="ORF">ACR79_00850</name>
    <name evidence="19" type="ORF">AS572_01195</name>
    <name evidence="2" type="ORF">CNH36_08120</name>
    <name evidence="20" type="ORF">CV021_08005</name>
    <name evidence="25" type="ORF">DQU50_04090</name>
    <name evidence="21" type="ORF">E1948_07750</name>
    <name evidence="7" type="ORF">E1948_09925</name>
    <name evidence="23" type="ORF">EIG94_03165</name>
    <name evidence="24" type="ORF">EIH03_15530</name>
    <name evidence="5" type="ORF">EP54_01320</name>
    <name evidence="4" type="ORF">EQ90_12650</name>
    <name evidence="15" type="ORF">G0Z31_05565</name>
    <name evidence="16" type="ORF">G6Y24_00735</name>
    <name evidence="9" type="ORF">GAY54_06045</name>
    <name evidence="10" type="ORF">GO793_16915</name>
    <name evidence="11" type="ORF">GO814_12475</name>
    <name evidence="12" type="ORF">GO941_15175</name>
    <name evidence="13" type="ORF">GO942_05590</name>
    <name evidence="17" type="ORF">GQX37_14215</name>
    <name evidence="18" type="ORF">GQX52_01840</name>
    <name evidence="14" type="ORF">GZ130_02310</name>
    <name evidence="22" type="ORF">HH313_001549</name>
    <name evidence="8" type="ORF">LB359_08840</name>
    <name evidence="3" type="ORF">QU38_09370</name>
</gene>
<evidence type="ECO:0000313" key="8">
    <source>
        <dbReference type="EMBL" id="MCE3362445.1"/>
    </source>
</evidence>
<dbReference type="Proteomes" id="UP000473113">
    <property type="component" value="Unassembled WGS sequence"/>
</dbReference>
<dbReference type="NCBIfam" id="NF033880">
    <property type="entry name" value="Prli42"/>
    <property type="match status" value="1"/>
</dbReference>
<dbReference type="EMBL" id="JAAJIY010000012">
    <property type="protein sequence ID" value="NGK20984.1"/>
    <property type="molecule type" value="Genomic_DNA"/>
</dbReference>
<dbReference type="RefSeq" id="WP_001789875.1">
    <property type="nucleotide sequence ID" value="NC_021670.1"/>
</dbReference>
<keyword evidence="1" id="KW-0472">Membrane</keyword>
<evidence type="ECO:0000313" key="12">
    <source>
        <dbReference type="EMBL" id="MVL46802.1"/>
    </source>
</evidence>
<reference evidence="16 38" key="15">
    <citation type="submission" date="2020-02" db="EMBL/GenBank/DDBJ databases">
        <title>Detection of Heterogeneous Vancomycin Intermediate Resistance in Methicillin Resistant Staphylococcus aureus Isolates from Latin-America.</title>
        <authorList>
            <person name="Castro-Cardozo B."/>
            <person name="Berrio M."/>
            <person name="Vargas M.L."/>
            <person name="Carvajal L.P."/>
            <person name="Millan L.V."/>
            <person name="Rios R."/>
            <person name="Hernandez A."/>
            <person name="Rincon S.L."/>
            <person name="Cubides P."/>
            <person name="Forero E."/>
            <person name="Dinh A."/>
            <person name="Seas C."/>
            <person name="Munita J.M."/>
            <person name="Arias C.A."/>
            <person name="Reyes J."/>
            <person name="Diaz L."/>
        </authorList>
    </citation>
    <scope>NUCLEOTIDE SEQUENCE [LARGE SCALE GENOMIC DNA]</scope>
    <source>
        <strain evidence="16 38">UG255</strain>
    </source>
</reference>
<evidence type="ECO:0000313" key="36">
    <source>
        <dbReference type="Proteomes" id="UP000466646"/>
    </source>
</evidence>
<dbReference type="Proteomes" id="UP000309390">
    <property type="component" value="Unassembled WGS sequence"/>
</dbReference>
<reference evidence="8" key="20">
    <citation type="submission" date="2023-08" db="EMBL/GenBank/DDBJ databases">
        <authorList>
            <person name="Zhao H."/>
            <person name="Wang X."/>
        </authorList>
    </citation>
    <scope>NUCLEOTIDE SEQUENCE</scope>
    <source>
        <strain evidence="8">NC-4</strain>
    </source>
</reference>
<evidence type="ECO:0000313" key="2">
    <source>
        <dbReference type="EMBL" id="ATC71625.1"/>
    </source>
</evidence>
<dbReference type="Proteomes" id="UP001200271">
    <property type="component" value="Unassembled WGS sequence"/>
</dbReference>
<evidence type="ECO:0000313" key="39">
    <source>
        <dbReference type="Proteomes" id="UP000478431"/>
    </source>
</evidence>
<evidence type="ECO:0000313" key="5">
    <source>
        <dbReference type="EMBL" id="KMR58442.1"/>
    </source>
</evidence>
<name>A0A0D1HLU9_STAAU</name>
<dbReference type="EMBL" id="CP053070">
    <property type="protein sequence ID" value="QJR07684.1"/>
    <property type="molecule type" value="Genomic_DNA"/>
</dbReference>
<evidence type="ECO:0000313" key="7">
    <source>
        <dbReference type="EMBL" id="MBX8594914.1"/>
    </source>
</evidence>
<evidence type="ECO:0000313" key="4">
    <source>
        <dbReference type="EMBL" id="KMR35507.1"/>
    </source>
</evidence>
<evidence type="ECO:0000313" key="25">
    <source>
        <dbReference type="EMBL" id="TXL47008.1"/>
    </source>
</evidence>
<dbReference type="Proteomes" id="UP000294017">
    <property type="component" value="Unassembled WGS sequence"/>
</dbReference>
<dbReference type="EMBL" id="LALQ01000003">
    <property type="protein sequence ID" value="KMR58442.1"/>
    <property type="molecule type" value="Genomic_DNA"/>
</dbReference>
<accession>A0A299ME22</accession>
<evidence type="ECO:0000256" key="1">
    <source>
        <dbReference type="SAM" id="Phobius"/>
    </source>
</evidence>
<reference evidence="42 43" key="13">
    <citation type="journal article" date="2020" name="J. Antimicrob. Chemother.">
        <title>Detection of heterogeneous vancomycin intermediate resistance in MRSA isolates from Latin America.</title>
        <authorList>
            <person name="Castro B.E."/>
            <person name="Berrio M."/>
            <person name="Vargas M.L."/>
            <person name="Carvajal L.P."/>
            <person name="Millan L.V."/>
            <person name="Rios R."/>
            <person name="Hernandez A.K."/>
            <person name="Rincon S."/>
            <person name="Cubides P."/>
            <person name="Forero E."/>
            <person name="Dinh A."/>
            <person name="Seas C."/>
            <person name="Munita J.M."/>
            <person name="Arias C.A."/>
            <person name="Reyes J."/>
            <person name="Diaz L."/>
        </authorList>
    </citation>
    <scope>NUCLEOTIDE SEQUENCE [LARGE SCALE GENOMIC DNA]</scope>
    <source>
        <strain evidence="17 42">UE1097</strain>
        <strain evidence="18 43">UP89</strain>
    </source>
</reference>
<dbReference type="Proteomes" id="UP000217245">
    <property type="component" value="Chromosome"/>
</dbReference>
<dbReference type="Proteomes" id="UP000052129">
    <property type="component" value="Unassembled WGS sequence"/>
</dbReference>
<dbReference type="EMBL" id="WFHO01000011">
    <property type="protein sequence ID" value="MUG52114.1"/>
    <property type="molecule type" value="Genomic_DNA"/>
</dbReference>
<dbReference type="EMBL" id="WPVZ01000819">
    <property type="protein sequence ID" value="MVL46802.1"/>
    <property type="molecule type" value="Genomic_DNA"/>
</dbReference>
<dbReference type="AlphaFoldDB" id="A0A0D1HLU9"/>
<reference evidence="3 26" key="2">
    <citation type="submission" date="2015-01" db="EMBL/GenBank/DDBJ databases">
        <title>Characterization of Swiss Staphylococcus aureus strains involved in food poisoning.</title>
        <authorList>
            <person name="Crovadore J."/>
            <person name="Chablais R."/>
            <person name="Tonacini J."/>
            <person name="Schnyder B."/>
            <person name="Lefort F."/>
        </authorList>
    </citation>
    <scope>NUCLEOTIDE SEQUENCE [LARGE SCALE GENOMIC DNA]</scope>
    <source>
        <strain evidence="3 26">SA-120</strain>
    </source>
</reference>
<dbReference type="EMBL" id="JAANDN010000015">
    <property type="protein sequence ID" value="NUY67407.1"/>
    <property type="molecule type" value="Genomic_DNA"/>
</dbReference>
<reference evidence="9 35" key="10">
    <citation type="journal article" date="2019" name="Int. J. Infect. Dis.">
        <title>Characterization of a community-acquired methicillin-resistant sequence type 338 Staphylococcus aureus strain containing a staphylococcal cassette chromosome mec type VT.</title>
        <authorList>
            <person name="Chen Y."/>
            <person name="Hong J."/>
            <person name="Chen Y."/>
            <person name="Wang H."/>
            <person name="Yu Y."/>
            <person name="Qu T."/>
        </authorList>
    </citation>
    <scope>NUCLEOTIDE SEQUENCE [LARGE SCALE GENOMIC DNA]</scope>
    <source>
        <strain evidence="9 35">LJ05</strain>
    </source>
</reference>
<evidence type="ECO:0000313" key="10">
    <source>
        <dbReference type="EMBL" id="MVI57523.1"/>
    </source>
</evidence>
<evidence type="ECO:0000313" key="13">
    <source>
        <dbReference type="EMBL" id="MVM10161.1"/>
    </source>
</evidence>
<dbReference type="Proteomes" id="UP000502818">
    <property type="component" value="Chromosome"/>
</dbReference>
<dbReference type="Proteomes" id="UP000463077">
    <property type="component" value="Unassembled WGS sequence"/>
</dbReference>
<dbReference type="EMBL" id="JAAFLG010000003">
    <property type="protein sequence ID" value="NDP55427.1"/>
    <property type="molecule type" value="Genomic_DNA"/>
</dbReference>
<dbReference type="EMBL" id="LFVP01000001">
    <property type="protein sequence ID" value="KSA81427.1"/>
    <property type="molecule type" value="Genomic_DNA"/>
</dbReference>
<evidence type="ECO:0000313" key="28">
    <source>
        <dbReference type="Proteomes" id="UP000217245"/>
    </source>
</evidence>
<dbReference type="EMBL" id="QNXF01000002">
    <property type="protein sequence ID" value="TXL47008.1"/>
    <property type="molecule type" value="Genomic_DNA"/>
</dbReference>
<reference evidence="14 36" key="14">
    <citation type="submission" date="2020-01" db="EMBL/GenBank/DDBJ databases">
        <title>Analysis of Virulence and Antimicrobial Resistance Gene Carriage in Staphylococcus aureus Infections in Equids Using Whole Genome Sequencing.</title>
        <authorList>
            <person name="Little S.V."/>
            <person name="Hillhouse A.E."/>
            <person name="Cohen N.D."/>
            <person name="Lawhon S.D."/>
            <person name="Bryan L.K."/>
        </authorList>
    </citation>
    <scope>NUCLEOTIDE SEQUENCE [LARGE SCALE GENOMIC DNA]</scope>
    <source>
        <strain evidence="14 36">61-017</strain>
    </source>
</reference>
<dbReference type="Proteomes" id="UP000238775">
    <property type="component" value="Unassembled WGS sequence"/>
</dbReference>
<evidence type="ECO:0000313" key="32">
    <source>
        <dbReference type="Proteomes" id="UP000433366"/>
    </source>
</evidence>
<evidence type="ECO:0000313" key="21">
    <source>
        <dbReference type="EMBL" id="QCT57318.1"/>
    </source>
</evidence>
<dbReference type="Proteomes" id="UP000032274">
    <property type="component" value="Unassembled WGS sequence"/>
</dbReference>
<evidence type="ECO:0000313" key="19">
    <source>
        <dbReference type="EMBL" id="OWT18646.1"/>
    </source>
</evidence>
<evidence type="ECO:0000313" key="26">
    <source>
        <dbReference type="Proteomes" id="UP000032274"/>
    </source>
</evidence>
<dbReference type="EMBL" id="JAALTR010000009">
    <property type="protein sequence ID" value="NGW66032.1"/>
    <property type="molecule type" value="Genomic_DNA"/>
</dbReference>
<reference evidence="21" key="11">
    <citation type="submission" date="2019-04" db="EMBL/GenBank/DDBJ databases">
        <title>Whole-genome sequencing of local methicillin-resistant S. aureus strain Lr2.</title>
        <authorList>
            <person name="Ullah N."/>
            <person name="Ali A."/>
        </authorList>
    </citation>
    <scope>NUCLEOTIDE SEQUENCE [LARGE SCALE GENOMIC DNA]</scope>
    <source>
        <strain evidence="21">Lr2</strain>
    </source>
</reference>
<evidence type="ECO:0000313" key="42">
    <source>
        <dbReference type="Proteomes" id="UP000547874"/>
    </source>
</evidence>
<dbReference type="EMBL" id="LNJK01000001">
    <property type="protein sequence ID" value="OWT18646.1"/>
    <property type="molecule type" value="Genomic_DNA"/>
</dbReference>
<evidence type="ECO:0000313" key="20">
    <source>
        <dbReference type="EMBL" id="PPJ74474.1"/>
    </source>
</evidence>
<dbReference type="EMBL" id="PGWZ01000370">
    <property type="protein sequence ID" value="PPJ74474.1"/>
    <property type="molecule type" value="Genomic_DNA"/>
</dbReference>
<accession>A0A0D1HLU9</accession>
<feature type="transmembrane region" description="Helical" evidence="1">
    <location>
        <begin position="34"/>
        <end position="56"/>
    </location>
</feature>
<accession>A0A1E8X1X4</accession>
<evidence type="ECO:0000313" key="31">
    <source>
        <dbReference type="Proteomes" id="UP000294017"/>
    </source>
</evidence>
<reference evidence="30 31" key="9">
    <citation type="submission" date="2018-11" db="EMBL/GenBank/DDBJ databases">
        <title>Genomic profiling of Staphylococcus species from a Poultry farm system in KwaZulu-Natal, South Africa.</title>
        <authorList>
            <person name="Amoako D.G."/>
            <person name="Somboro A.M."/>
            <person name="Abia A.L.K."/>
            <person name="Bester L.A."/>
            <person name="Essack S.Y."/>
        </authorList>
    </citation>
    <scope>NUCLEOTIDE SEQUENCE [LARGE SCALE GENOMIC DNA]</scope>
    <source>
        <strain evidence="24 31">SA12</strain>
        <strain evidence="23 30">SA9</strain>
    </source>
</reference>
<reference evidence="15 39" key="16">
    <citation type="submission" date="2020-02" db="EMBL/GenBank/DDBJ databases">
        <title>Novel Insights Into The Classification of Staphylococcal Beta-Lactamases In Relation To The Cefazolin Inoculum Effect.</title>
        <authorList>
            <person name="Carvajal L.P."/>
            <person name="Rincon S."/>
            <person name="Echeverri A."/>
            <person name="Porras J."/>
            <person name="Rios R."/>
            <person name="Ordonez K."/>
            <person name="Seas C."/>
            <person name="Gomez-Villegas S."/>
            <person name="Diaz L."/>
            <person name="Arias C.A."/>
            <person name="Reyes J."/>
        </authorList>
    </citation>
    <scope>NUCLEOTIDE SEQUENCE [LARGE SCALE GENOMIC DNA]</scope>
    <source>
        <strain evidence="15 39">UP127</strain>
    </source>
</reference>
<evidence type="ECO:0000313" key="34">
    <source>
        <dbReference type="Proteomes" id="UP000451682"/>
    </source>
</evidence>
<dbReference type="InterPro" id="IPR049722">
    <property type="entry name" value="Prli42-like"/>
</dbReference>
<dbReference type="Proteomes" id="UP000478431">
    <property type="component" value="Unassembled WGS sequence"/>
</dbReference>
<reference evidence="6" key="4">
    <citation type="journal article" date="2016" name="J. Infect. Dis.">
        <title>Comparative Genomics of Community-Associated Methicillin-Resistant Staphylococcus aureus Shows the Emergence of Clone ST8-USA300 in Geneva, Switzerland.</title>
        <authorList>
            <person name="Von Dach E."/>
            <person name="Diene S.M."/>
            <person name="Fankhauser C."/>
            <person name="Schrenzel J."/>
            <person name="Harbarth S."/>
            <person name="Francois P."/>
        </authorList>
    </citation>
    <scope>NUCLEOTIDE SEQUENCE</scope>
    <source>
        <strain evidence="6">MRSA_S26</strain>
    </source>
</reference>
<dbReference type="Proteomes" id="UP000471199">
    <property type="component" value="Unassembled WGS sequence"/>
</dbReference>
<evidence type="ECO:0000313" key="6">
    <source>
        <dbReference type="EMBL" id="KSA81427.1"/>
    </source>
</evidence>
<reference evidence="32 33" key="12">
    <citation type="submission" date="2019-11" db="EMBL/GenBank/DDBJ databases">
        <title>Implementation of targeted gown and glove precautions to prevent Staphylococcus aureus acquisition in community-based nursing homes.</title>
        <authorList>
            <person name="Stine O.C."/>
        </authorList>
    </citation>
    <scope>NUCLEOTIDE SEQUENCE [LARGE SCALE GENOMIC DNA]</scope>
    <source>
        <strain evidence="13 40">S_1081.LBCF.DN</strain>
        <strain evidence="12 33">S_2023.LVRQ.AN</strain>
        <strain evidence="11 37">S_2062.LAUP.DI</strain>
        <strain evidence="10 32">S_4031.LGMP.AI</strain>
    </source>
</reference>
<dbReference type="EMBL" id="LALJ01000033">
    <property type="protein sequence ID" value="KMR35507.1"/>
    <property type="molecule type" value="Genomic_DNA"/>
</dbReference>
<reference evidence="22 41" key="17">
    <citation type="submission" date="2020-04" db="EMBL/GenBank/DDBJ databases">
        <authorList>
            <person name="Kim J.-M."/>
            <person name="Chung S.H."/>
            <person name="Kim I."/>
            <person name="Kim J.-S."/>
        </authorList>
    </citation>
    <scope>NUCLEOTIDE SEQUENCE [LARGE SCALE GENOMIC DNA]</scope>
    <source>
        <strain evidence="22">HL20709</strain>
    </source>
</reference>
<evidence type="ECO:0000313" key="30">
    <source>
        <dbReference type="Proteomes" id="UP000293434"/>
    </source>
</evidence>
<evidence type="ECO:0000313" key="11">
    <source>
        <dbReference type="EMBL" id="MVK35955.1"/>
    </source>
</evidence>
<dbReference type="Proteomes" id="UP000561555">
    <property type="component" value="Unassembled WGS sequence"/>
</dbReference>
<evidence type="ECO:0000313" key="17">
    <source>
        <dbReference type="EMBL" id="NUY13651.1"/>
    </source>
</evidence>
<dbReference type="EMBL" id="WPXC01000010">
    <property type="protein sequence ID" value="MVM10161.1"/>
    <property type="molecule type" value="Genomic_DNA"/>
</dbReference>
<reference evidence="25 34" key="8">
    <citation type="submission" date="2018-06" db="EMBL/GenBank/DDBJ databases">
        <title>Whole genome sequencing to identify and define MRSA outbreaks.</title>
        <authorList>
            <person name="Sullivan M.J."/>
            <person name="Altman D.R."/>
            <person name="Chacko K."/>
            <person name="Ciferri B."/>
            <person name="Webster E."/>
            <person name="Deikus G."/>
            <person name="Lewis M."/>
            <person name="Khan Z."/>
            <person name="Beckford C."/>
            <person name="Rendo A."/>
            <person name="Samaroo F."/>
            <person name="Sebra R."/>
            <person name="Karam-Howlin R."/>
            <person name="Southwick K."/>
            <person name="Adams E."/>
            <person name="Ying L."/>
            <person name="Kornblum J."/>
            <person name="Factor S."/>
            <person name="Danesh Yazdi M."/>
            <person name="Dingle T."/>
            <person name="Hamula C."/>
            <person name="Bashir A."/>
            <person name="Schadt E."/>
            <person name="Kasarskis A."/>
            <person name="Patel G."/>
            <person name="Wallach F."/>
            <person name="Gibbs K."/>
            <person name="Van Bakel H."/>
        </authorList>
    </citation>
    <scope>NUCLEOTIDE SEQUENCE [LARGE SCALE GENOMIC DNA]</scope>
    <source>
        <strain evidence="34">pt013</strain>
        <strain evidence="25">Pt013</strain>
    </source>
</reference>
<dbReference type="EMBL" id="JAIUEN010000068">
    <property type="protein sequence ID" value="MCE3362445.1"/>
    <property type="molecule type" value="Genomic_DNA"/>
</dbReference>
<reference evidence="5" key="1">
    <citation type="journal article" date="2015" name="J. Infect. Dis.">
        <title>Parallel Epidemics of Community-Associated Methicillin-Resistant Staphylococcus aureus USA300 Infection in North and South America.</title>
        <authorList>
            <person name="Planet P.J."/>
            <person name="Diaz L."/>
            <person name="Kolokotronis S.O."/>
            <person name="Narechania A."/>
            <person name="Reyes J."/>
            <person name="Xing G."/>
            <person name="Rincon S."/>
            <person name="Smith H."/>
            <person name="Panesso D."/>
            <person name="Ryan C."/>
            <person name="Smith D.P."/>
            <person name="Guzman M."/>
            <person name="Zurita J."/>
            <person name="Sebra R."/>
            <person name="Deikus G."/>
            <person name="Nolan R.L."/>
            <person name="Tenover F.C."/>
            <person name="Weinstock G.M."/>
            <person name="Robinson D.A."/>
            <person name="Arias C.A."/>
        </authorList>
    </citation>
    <scope>NUCLEOTIDE SEQUENCE</scope>
    <source>
        <strain evidence="4">CA15</strain>
        <strain evidence="5">M121</strain>
    </source>
</reference>
<evidence type="ECO:0000313" key="41">
    <source>
        <dbReference type="Proteomes" id="UP000502818"/>
    </source>
</evidence>
<evidence type="ECO:0000313" key="29">
    <source>
        <dbReference type="Proteomes" id="UP000238775"/>
    </source>
</evidence>
<evidence type="ECO:0000313" key="23">
    <source>
        <dbReference type="EMBL" id="RZH95049.1"/>
    </source>
</evidence>
<evidence type="ECO:0000313" key="22">
    <source>
        <dbReference type="EMBL" id="QJR07684.1"/>
    </source>
</evidence>
<evidence type="ECO:0000313" key="43">
    <source>
        <dbReference type="Proteomes" id="UP000561555"/>
    </source>
</evidence>
<evidence type="ECO:0000313" key="33">
    <source>
        <dbReference type="Proteomes" id="UP000434412"/>
    </source>
</evidence>
<dbReference type="Proteomes" id="UP000197894">
    <property type="component" value="Unassembled WGS sequence"/>
</dbReference>
<dbReference type="EMBL" id="WPRH01000944">
    <property type="protein sequence ID" value="MVI57523.1"/>
    <property type="molecule type" value="Genomic_DNA"/>
</dbReference>
<dbReference type="Proteomes" id="UP000434412">
    <property type="component" value="Unassembled WGS sequence"/>
</dbReference>
<reference evidence="7" key="19">
    <citation type="submission" date="2021-08" db="EMBL/GenBank/DDBJ databases">
        <title>Whole-genome sequencing of local methicillin-resistant S. aureus strain Lr2.</title>
        <authorList>
            <person name="Ali A."/>
            <person name="Ullah N."/>
        </authorList>
    </citation>
    <scope>NUCLEOTIDE SEQUENCE</scope>
    <source>
        <strain evidence="7">Lr2</strain>
    </source>
</reference>
<reference evidence="20 29" key="7">
    <citation type="submission" date="2017-11" db="EMBL/GenBank/DDBJ databases">
        <authorList>
            <person name="Founou R.C."/>
            <person name="Founou L."/>
            <person name="Allam M."/>
            <person name="Ismail A."/>
            <person name="Essack S.Y."/>
        </authorList>
    </citation>
    <scope>NUCLEOTIDE SEQUENCE [LARGE SCALE GENOMIC DNA]</scope>
    <source>
        <strain evidence="20 29">G703N2B1</strain>
    </source>
</reference>
<dbReference type="Proteomes" id="UP000466646">
    <property type="component" value="Unassembled WGS sequence"/>
</dbReference>
<dbReference type="EMBL" id="RQTC01000039">
    <property type="protein sequence ID" value="RZH95049.1"/>
    <property type="molecule type" value="Genomic_DNA"/>
</dbReference>
<dbReference type="EMBL" id="WPTS01000037">
    <property type="protein sequence ID" value="MVK35955.1"/>
    <property type="molecule type" value="Genomic_DNA"/>
</dbReference>
<dbReference type="EMBL" id="CP023391">
    <property type="protein sequence ID" value="ATC71625.1"/>
    <property type="molecule type" value="Genomic_DNA"/>
</dbReference>
<dbReference type="EMBL" id="RQTF01000435">
    <property type="protein sequence ID" value="RZI02950.1"/>
    <property type="molecule type" value="Genomic_DNA"/>
</dbReference>
<dbReference type="Proteomes" id="UP000293434">
    <property type="component" value="Unassembled WGS sequence"/>
</dbReference>
<evidence type="ECO:0000313" key="14">
    <source>
        <dbReference type="EMBL" id="NDP55427.1"/>
    </source>
</evidence>
<reference evidence="6" key="3">
    <citation type="submission" date="2015-06" db="EMBL/GenBank/DDBJ databases">
        <authorList>
            <person name="Diene S.M."/>
            <person name="Von Dach E."/>
            <person name="Fankhauser C."/>
            <person name="Schrenzel J."/>
            <person name="Harbarth S."/>
            <person name="Francois P."/>
        </authorList>
    </citation>
    <scope>NUCLEOTIDE SEQUENCE</scope>
    <source>
        <strain evidence="6">MRSA_S26</strain>
    </source>
</reference>
<evidence type="ECO:0000313" key="35">
    <source>
        <dbReference type="Proteomes" id="UP000463077"/>
    </source>
</evidence>
<proteinExistence type="predicted"/>
<evidence type="ECO:0000313" key="18">
    <source>
        <dbReference type="EMBL" id="NUY67407.1"/>
    </source>
</evidence>
<evidence type="ECO:0000313" key="37">
    <source>
        <dbReference type="Proteomes" id="UP000471199"/>
    </source>
</evidence>
<dbReference type="SMR" id="A0A0D1HLU9"/>
<keyword evidence="1" id="KW-0812">Transmembrane</keyword>
<reference evidence="2 28" key="6">
    <citation type="submission" date="2017-09" db="EMBL/GenBank/DDBJ databases">
        <title>A single nucleotide polymorphism in the Staphylococcus aureus virulence regulator SaeR abolishes pathogenesis.</title>
        <authorList>
            <person name="Copin R.J."/>
            <person name="Sause W."/>
            <person name="Shopsin B."/>
            <person name="Torres V.J."/>
        </authorList>
    </citation>
    <scope>NUCLEOTIDE SEQUENCE [LARGE SCALE GENOMIC DNA]</scope>
    <source>
        <strain evidence="28">Newman</strain>
        <strain evidence="2">Newman_D2C</strain>
    </source>
</reference>
<dbReference type="Proteomes" id="UP000547874">
    <property type="component" value="Unassembled WGS sequence"/>
</dbReference>
<dbReference type="Proteomes" id="UP000451682">
    <property type="component" value="Unassembled WGS sequence"/>
</dbReference>
<evidence type="ECO:0000313" key="3">
    <source>
        <dbReference type="EMBL" id="KIT96782.1"/>
    </source>
</evidence>
<evidence type="ECO:0000313" key="40">
    <source>
        <dbReference type="Proteomes" id="UP000478867"/>
    </source>
</evidence>
<dbReference type="EMBL" id="CP038850">
    <property type="protein sequence ID" value="QCT57318.1"/>
    <property type="molecule type" value="Genomic_DNA"/>
</dbReference>
<dbReference type="EMBL" id="JAANEC010000141">
    <property type="protein sequence ID" value="NUY13651.1"/>
    <property type="molecule type" value="Genomic_DNA"/>
</dbReference>
<reference evidence="8" key="18">
    <citation type="journal article" date="2021" name="Front Med (Lausanne)">
        <title>The Prevalence and Determinants of Fusidic Acid Resistance Among Methicillin-Resistant Staphylococcus aureus Clinical Isolates in China.</title>
        <authorList>
            <person name="Zhao H."/>
            <person name="Wang X."/>
            <person name="Wang B."/>
            <person name="Xu Y."/>
            <person name="Rao L."/>
            <person name="Wan B."/>
            <person name="Guo Y."/>
            <person name="Wu X."/>
            <person name="Yu J."/>
            <person name="Chen L."/>
            <person name="Li M."/>
            <person name="Yu F."/>
        </authorList>
    </citation>
    <scope>NUCLEOTIDE SEQUENCE</scope>
    <source>
        <strain evidence="8">NC-4</strain>
    </source>
</reference>
<evidence type="ECO:0000313" key="9">
    <source>
        <dbReference type="EMBL" id="MUG52114.1"/>
    </source>
</evidence>
<evidence type="ECO:0000313" key="15">
    <source>
        <dbReference type="EMBL" id="NGK20984.1"/>
    </source>
</evidence>
<evidence type="ECO:0000313" key="38">
    <source>
        <dbReference type="Proteomes" id="UP000473113"/>
    </source>
</evidence>
<evidence type="ECO:0000313" key="16">
    <source>
        <dbReference type="EMBL" id="NGW66032.1"/>
    </source>
</evidence>